<protein>
    <recommendedName>
        <fullName evidence="4">DUF445 domain-containing protein</fullName>
    </recommendedName>
</protein>
<reference evidence="2" key="3">
    <citation type="submission" date="2021-06" db="EMBL/GenBank/DDBJ databases">
        <authorList>
            <person name="Diorio-Toth L."/>
        </authorList>
    </citation>
    <scope>NUCLEOTIDE SEQUENCE</scope>
    <source>
        <strain evidence="2">AL_065</strain>
    </source>
</reference>
<keyword evidence="1" id="KW-0812">Transmembrane</keyword>
<feature type="transmembrane region" description="Helical" evidence="1">
    <location>
        <begin position="225"/>
        <end position="245"/>
    </location>
</feature>
<evidence type="ECO:0000313" key="3">
    <source>
        <dbReference type="Proteomes" id="UP000293391"/>
    </source>
</evidence>
<feature type="transmembrane region" description="Helical" evidence="1">
    <location>
        <begin position="415"/>
        <end position="437"/>
    </location>
</feature>
<reference evidence="2" key="1">
    <citation type="submission" date="2018-10" db="EMBL/GenBank/DDBJ databases">
        <authorList>
            <person name="D'Souza A.W."/>
            <person name="Potter R.F."/>
            <person name="Wallace M."/>
            <person name="Shupe A."/>
            <person name="Patel S."/>
            <person name="Sun S."/>
            <person name="Gul D."/>
            <person name="Kwon J.H."/>
            <person name="Andleeb S."/>
            <person name="Burnham C.-A.D."/>
            <person name="Dantas G."/>
        </authorList>
    </citation>
    <scope>NUCLEOTIDE SEQUENCE</scope>
    <source>
        <strain evidence="2">AL_065</strain>
    </source>
</reference>
<reference evidence="2" key="2">
    <citation type="journal article" date="2019" name="Nat. Commun.">
        <title>Spatiotemporal dynamics of multidrug resistant bacteria on intensive care unit surfaces.</title>
        <authorList>
            <person name="D'Souza A.W."/>
            <person name="Potter R.F."/>
            <person name="Wallace M."/>
            <person name="Shupe A."/>
            <person name="Patel S."/>
            <person name="Sun X."/>
            <person name="Gul D."/>
            <person name="Kwon J.H."/>
            <person name="Andleeb S."/>
            <person name="Burnham C.D."/>
            <person name="Dantas G."/>
        </authorList>
    </citation>
    <scope>NUCLEOTIDE SEQUENCE</scope>
    <source>
        <strain evidence="2">AL_065</strain>
    </source>
</reference>
<sequence>MLEYVNELWQTFVNRPDFWAVLSIIPVTAFVTWAHVWMALKMVFYPINFWGFHLGPLPVGWQGIVPRKAGRISGIITDNTLSKLGSIREFLQAMDPDDMARIIGEQVGFELEHLIDEVMMDRNAVLWENLPFAIKRRIYAQAQKQMPAILRELVTELTMNVESLVDMREMVVSQMEGDRRLMVRMFLKVGQKEINFIWHISALIGMFFGIFQMIVWFVVPWHWTVPFWAAIWGFLTNWIAIWMVFNPLYPHPVKYPQFFARTANRKFPWIKPVIPRIGTYNIQGAFMKRQDEVSDVFASVVTEDLITLKSIMTEMMYGGRKDKTRRIIKRHINEIMETPLVRTSLQLSLGPKEYAKLKTDLIDRSIEITMVPVCDPAFNASRAQKIYQMFRDRIRELTPKEFQNLLRPAFQEDEWILILLGGVTGFVAGLIHLFVAFL</sequence>
<proteinExistence type="predicted"/>
<dbReference type="PANTHER" id="PTHR35791:SF1">
    <property type="entry name" value="UPF0754 MEMBRANE PROTEIN YHEB"/>
    <property type="match status" value="1"/>
</dbReference>
<keyword evidence="1" id="KW-0472">Membrane</keyword>
<accession>A0AAJ4P3I2</accession>
<gene>
    <name evidence="2" type="ORF">EVX74_011135</name>
</gene>
<dbReference type="EMBL" id="CP078045">
    <property type="protein sequence ID" value="QXR06650.1"/>
    <property type="molecule type" value="Genomic_DNA"/>
</dbReference>
<organism evidence="2 3">
    <name type="scientific">Acinetobacter lwoffii</name>
    <dbReference type="NCBI Taxonomy" id="28090"/>
    <lineage>
        <taxon>Bacteria</taxon>
        <taxon>Pseudomonadati</taxon>
        <taxon>Pseudomonadota</taxon>
        <taxon>Gammaproteobacteria</taxon>
        <taxon>Moraxellales</taxon>
        <taxon>Moraxellaceae</taxon>
        <taxon>Acinetobacter</taxon>
    </lineage>
</organism>
<dbReference type="Proteomes" id="UP000293391">
    <property type="component" value="Chromosome"/>
</dbReference>
<dbReference type="PANTHER" id="PTHR35791">
    <property type="entry name" value="UPF0754 MEMBRANE PROTEIN YHEB"/>
    <property type="match status" value="1"/>
</dbReference>
<name>A0AAJ4P3I2_ACILW</name>
<evidence type="ECO:0008006" key="4">
    <source>
        <dbReference type="Google" id="ProtNLM"/>
    </source>
</evidence>
<keyword evidence="1" id="KW-1133">Transmembrane helix</keyword>
<evidence type="ECO:0000313" key="2">
    <source>
        <dbReference type="EMBL" id="QXR06650.1"/>
    </source>
</evidence>
<feature type="transmembrane region" description="Helical" evidence="1">
    <location>
        <begin position="18"/>
        <end position="40"/>
    </location>
</feature>
<feature type="transmembrane region" description="Helical" evidence="1">
    <location>
        <begin position="196"/>
        <end position="219"/>
    </location>
</feature>
<dbReference type="RefSeq" id="WP_129716781.1">
    <property type="nucleotide sequence ID" value="NZ_CP078045.1"/>
</dbReference>
<evidence type="ECO:0000256" key="1">
    <source>
        <dbReference type="SAM" id="Phobius"/>
    </source>
</evidence>
<dbReference type="AlphaFoldDB" id="A0AAJ4P3I2"/>